<proteinExistence type="inferred from homology"/>
<comment type="catalytic activity">
    <reaction evidence="10">
        <text>(sulfur carrier)-H + L-cysteine = (sulfur carrier)-SH + L-alanine</text>
        <dbReference type="Rhea" id="RHEA:43892"/>
        <dbReference type="Rhea" id="RHEA-COMP:14737"/>
        <dbReference type="Rhea" id="RHEA-COMP:14739"/>
        <dbReference type="ChEBI" id="CHEBI:29917"/>
        <dbReference type="ChEBI" id="CHEBI:35235"/>
        <dbReference type="ChEBI" id="CHEBI:57972"/>
        <dbReference type="ChEBI" id="CHEBI:64428"/>
        <dbReference type="EC" id="2.8.1.7"/>
    </reaction>
</comment>
<evidence type="ECO:0000256" key="4">
    <source>
        <dbReference type="ARBA" id="ARBA00013558"/>
    </source>
</evidence>
<dbReference type="Gene3D" id="1.10.260.50">
    <property type="match status" value="1"/>
</dbReference>
<comment type="similarity">
    <text evidence="3">Belongs to the class-V pyridoxal-phosphate-dependent aminotransferase family. NifS/IscS subfamily.</text>
</comment>
<dbReference type="Proteomes" id="UP000186364">
    <property type="component" value="Unassembled WGS sequence"/>
</dbReference>
<dbReference type="GO" id="GO:0031071">
    <property type="term" value="F:cysteine desulfurase activity"/>
    <property type="evidence" value="ECO:0007669"/>
    <property type="project" value="UniProtKB-EC"/>
</dbReference>
<gene>
    <name evidence="12" type="ORF">BJF93_09245</name>
</gene>
<keyword evidence="5" id="KW-0808">Transferase</keyword>
<evidence type="ECO:0000256" key="9">
    <source>
        <dbReference type="ARBA" id="ARBA00023014"/>
    </source>
</evidence>
<dbReference type="InterPro" id="IPR015424">
    <property type="entry name" value="PyrdxlP-dep_Trfase"/>
</dbReference>
<dbReference type="InterPro" id="IPR015421">
    <property type="entry name" value="PyrdxlP-dep_Trfase_major"/>
</dbReference>
<keyword evidence="9" id="KW-0411">Iron-sulfur</keyword>
<name>A0A1Q9AWG8_9HYPH</name>
<dbReference type="RefSeq" id="WP_075627554.1">
    <property type="nucleotide sequence ID" value="NZ_FOAM01000002.1"/>
</dbReference>
<evidence type="ECO:0000256" key="8">
    <source>
        <dbReference type="ARBA" id="ARBA00023004"/>
    </source>
</evidence>
<evidence type="ECO:0000256" key="6">
    <source>
        <dbReference type="ARBA" id="ARBA00022723"/>
    </source>
</evidence>
<feature type="domain" description="Aminotransferase class V" evidence="11">
    <location>
        <begin position="6"/>
        <end position="370"/>
    </location>
</feature>
<accession>A0A1Q9AWG8</accession>
<dbReference type="PANTHER" id="PTHR11601:SF34">
    <property type="entry name" value="CYSTEINE DESULFURASE"/>
    <property type="match status" value="1"/>
</dbReference>
<dbReference type="Pfam" id="PF00266">
    <property type="entry name" value="Aminotran_5"/>
    <property type="match status" value="1"/>
</dbReference>
<dbReference type="PANTHER" id="PTHR11601">
    <property type="entry name" value="CYSTEINE DESULFURYLASE FAMILY MEMBER"/>
    <property type="match status" value="1"/>
</dbReference>
<comment type="function">
    <text evidence="2">Catalyzes the removal of elemental sulfur atoms from cysteine to produce alanine. Seems to participate in the biosynthesis of the nitrogenase metalloclusters by providing the inorganic sulfur required for the Fe-S core formation.</text>
</comment>
<dbReference type="GO" id="GO:0051536">
    <property type="term" value="F:iron-sulfur cluster binding"/>
    <property type="evidence" value="ECO:0007669"/>
    <property type="project" value="UniProtKB-KW"/>
</dbReference>
<keyword evidence="13" id="KW-1185">Reference proteome</keyword>
<dbReference type="InterPro" id="IPR000192">
    <property type="entry name" value="Aminotrans_V_dom"/>
</dbReference>
<dbReference type="InterPro" id="IPR015422">
    <property type="entry name" value="PyrdxlP-dep_Trfase_small"/>
</dbReference>
<evidence type="ECO:0000256" key="10">
    <source>
        <dbReference type="ARBA" id="ARBA00050776"/>
    </source>
</evidence>
<keyword evidence="7" id="KW-0663">Pyridoxal phosphate</keyword>
<dbReference type="GO" id="GO:0046872">
    <property type="term" value="F:metal ion binding"/>
    <property type="evidence" value="ECO:0007669"/>
    <property type="project" value="UniProtKB-KW"/>
</dbReference>
<dbReference type="OrthoDB" id="9808002at2"/>
<evidence type="ECO:0000313" key="12">
    <source>
        <dbReference type="EMBL" id="OLP59796.1"/>
    </source>
</evidence>
<dbReference type="AlphaFoldDB" id="A0A1Q9AWG8"/>
<evidence type="ECO:0000256" key="3">
    <source>
        <dbReference type="ARBA" id="ARBA00006490"/>
    </source>
</evidence>
<reference evidence="12 13" key="1">
    <citation type="submission" date="2016-09" db="EMBL/GenBank/DDBJ databases">
        <title>Rhizobium sp. nov., a novel species isolated from the rice rhizosphere.</title>
        <authorList>
            <person name="Zhao J."/>
            <person name="Zhang X."/>
        </authorList>
    </citation>
    <scope>NUCLEOTIDE SEQUENCE [LARGE SCALE GENOMIC DNA]</scope>
    <source>
        <strain evidence="12 13">1.7048</strain>
    </source>
</reference>
<evidence type="ECO:0000256" key="1">
    <source>
        <dbReference type="ARBA" id="ARBA00001933"/>
    </source>
</evidence>
<protein>
    <recommendedName>
        <fullName evidence="4">Cysteine desulfurase</fullName>
    </recommendedName>
</protein>
<dbReference type="Gene3D" id="3.90.1150.10">
    <property type="entry name" value="Aspartate Aminotransferase, domain 1"/>
    <property type="match status" value="1"/>
</dbReference>
<keyword evidence="8" id="KW-0408">Iron</keyword>
<dbReference type="PIRSF" id="PIRSF005572">
    <property type="entry name" value="NifS"/>
    <property type="match status" value="1"/>
</dbReference>
<evidence type="ECO:0000256" key="5">
    <source>
        <dbReference type="ARBA" id="ARBA00022679"/>
    </source>
</evidence>
<comment type="cofactor">
    <cofactor evidence="1">
        <name>pyridoxal 5'-phosphate</name>
        <dbReference type="ChEBI" id="CHEBI:597326"/>
    </cofactor>
</comment>
<evidence type="ECO:0000256" key="7">
    <source>
        <dbReference type="ARBA" id="ARBA00022898"/>
    </source>
</evidence>
<evidence type="ECO:0000313" key="13">
    <source>
        <dbReference type="Proteomes" id="UP000186364"/>
    </source>
</evidence>
<evidence type="ECO:0000259" key="11">
    <source>
        <dbReference type="Pfam" id="PF00266"/>
    </source>
</evidence>
<dbReference type="SUPFAM" id="SSF53383">
    <property type="entry name" value="PLP-dependent transferases"/>
    <property type="match status" value="1"/>
</dbReference>
<dbReference type="EMBL" id="MKIP01000043">
    <property type="protein sequence ID" value="OLP59796.1"/>
    <property type="molecule type" value="Genomic_DNA"/>
</dbReference>
<keyword evidence="6" id="KW-0479">Metal-binding</keyword>
<organism evidence="12 13">
    <name type="scientific">Xaviernesmea oryzae</name>
    <dbReference type="NCBI Taxonomy" id="464029"/>
    <lineage>
        <taxon>Bacteria</taxon>
        <taxon>Pseudomonadati</taxon>
        <taxon>Pseudomonadota</taxon>
        <taxon>Alphaproteobacteria</taxon>
        <taxon>Hyphomicrobiales</taxon>
        <taxon>Rhizobiaceae</taxon>
        <taxon>Rhizobium/Agrobacterium group</taxon>
        <taxon>Xaviernesmea</taxon>
    </lineage>
</organism>
<dbReference type="InterPro" id="IPR016454">
    <property type="entry name" value="Cysteine_dSase"/>
</dbReference>
<evidence type="ECO:0000256" key="2">
    <source>
        <dbReference type="ARBA" id="ARBA00003120"/>
    </source>
</evidence>
<comment type="caution">
    <text evidence="12">The sequence shown here is derived from an EMBL/GenBank/DDBJ whole genome shotgun (WGS) entry which is preliminary data.</text>
</comment>
<sequence>MGKARIYMDWNATAPLLPEARAAMLSALDCAGNPSSVHAEGRKARQMIEAARRAVARLCDTLPAHVTFTSGATEAANQVLTPVFHMGRTPVCVSRLYVSATEHPAVLSGGRFDRGSLCVLPVDADGLIDLVALDAALAAHDRALGLPMVAVMLANNETGVIQPIADVAAHVRRAGGLLVVDAVQAADRLPLSIEALGADFLVLSAHKIGGPKGVGALVSRGEVLMPAPLMRGGGQEKGHRSGTENAAAIAGFGAAADMAAQDIEARMAGIAALRDRLEEGLRTAAPDLLIHGARVPRIGNTSLVTLPGLKGETLQIALDLEGIAVSSGSACSSGKVGRSPVLDAMGFTAEEGALRLSLGAATTADEVDRVIAAFARVVARKRLAGAAA</sequence>
<dbReference type="Gene3D" id="3.40.640.10">
    <property type="entry name" value="Type I PLP-dependent aspartate aminotransferase-like (Major domain)"/>
    <property type="match status" value="1"/>
</dbReference>